<evidence type="ECO:0000313" key="3">
    <source>
        <dbReference type="Proteomes" id="UP000007148"/>
    </source>
</evidence>
<evidence type="ECO:0000256" key="1">
    <source>
        <dbReference type="SAM" id="MobiDB-lite"/>
    </source>
</evidence>
<reference evidence="2 3" key="1">
    <citation type="journal article" date="2011" name="PLoS Pathog.">
        <title>Endophytic Life Strategies Decoded by Genome and Transcriptome Analyses of the Mutualistic Root Symbiont Piriformospora indica.</title>
        <authorList>
            <person name="Zuccaro A."/>
            <person name="Lahrmann U."/>
            <person name="Guldener U."/>
            <person name="Langen G."/>
            <person name="Pfiffi S."/>
            <person name="Biedenkopf D."/>
            <person name="Wong P."/>
            <person name="Samans B."/>
            <person name="Grimm C."/>
            <person name="Basiewicz M."/>
            <person name="Murat C."/>
            <person name="Martin F."/>
            <person name="Kogel K.H."/>
        </authorList>
    </citation>
    <scope>NUCLEOTIDE SEQUENCE [LARGE SCALE GENOMIC DNA]</scope>
    <source>
        <strain evidence="2 3">DSM 11827</strain>
    </source>
</reference>
<feature type="region of interest" description="Disordered" evidence="1">
    <location>
        <begin position="64"/>
        <end position="103"/>
    </location>
</feature>
<evidence type="ECO:0000313" key="2">
    <source>
        <dbReference type="EMBL" id="CCA75490.1"/>
    </source>
</evidence>
<dbReference type="AlphaFoldDB" id="G4TVZ7"/>
<gene>
    <name evidence="2" type="ORF">PIIN_09473</name>
</gene>
<keyword evidence="3" id="KW-1185">Reference proteome</keyword>
<protein>
    <recommendedName>
        <fullName evidence="4">F-box domain-containing protein</fullName>
    </recommendedName>
</protein>
<dbReference type="HOGENOM" id="CLU_2264766_0_0_1"/>
<proteinExistence type="predicted"/>
<dbReference type="EMBL" id="CAFZ01000460">
    <property type="protein sequence ID" value="CCA75490.1"/>
    <property type="molecule type" value="Genomic_DNA"/>
</dbReference>
<feature type="compositionally biased region" description="Polar residues" evidence="1">
    <location>
        <begin position="77"/>
        <end position="94"/>
    </location>
</feature>
<name>G4TVZ7_SERID</name>
<dbReference type="Proteomes" id="UP000007148">
    <property type="component" value="Unassembled WGS sequence"/>
</dbReference>
<comment type="caution">
    <text evidence="2">The sequence shown here is derived from an EMBL/GenBank/DDBJ whole genome shotgun (WGS) entry which is preliminary data.</text>
</comment>
<dbReference type="InParanoid" id="G4TVZ7"/>
<accession>G4TVZ7</accession>
<evidence type="ECO:0008006" key="4">
    <source>
        <dbReference type="Google" id="ProtNLM"/>
    </source>
</evidence>
<sequence length="103" mass="11556">MDHHRRLSVAQLLPREILYLILEAVISLDPPRLLQAHLSREQTAGKPEWGSLPYICRSWYVPAQSRPSPLSRRLPTLATTDQTSTSPNTGQCPLSAQHLPIIP</sequence>
<organism evidence="2 3">
    <name type="scientific">Serendipita indica (strain DSM 11827)</name>
    <name type="common">Root endophyte fungus</name>
    <name type="synonym">Piriformospora indica</name>
    <dbReference type="NCBI Taxonomy" id="1109443"/>
    <lineage>
        <taxon>Eukaryota</taxon>
        <taxon>Fungi</taxon>
        <taxon>Dikarya</taxon>
        <taxon>Basidiomycota</taxon>
        <taxon>Agaricomycotina</taxon>
        <taxon>Agaricomycetes</taxon>
        <taxon>Sebacinales</taxon>
        <taxon>Serendipitaceae</taxon>
        <taxon>Serendipita</taxon>
    </lineage>
</organism>